<keyword evidence="6" id="KW-1185">Reference proteome</keyword>
<reference evidence="5" key="2">
    <citation type="submission" date="2022-03" db="EMBL/GenBank/DDBJ databases">
        <title>Draft title - Genomic analysis of global carrot germplasm unveils the trajectory of domestication and the origin of high carotenoid orange carrot.</title>
        <authorList>
            <person name="Iorizzo M."/>
            <person name="Ellison S."/>
            <person name="Senalik D."/>
            <person name="Macko-Podgorni A."/>
            <person name="Grzebelus D."/>
            <person name="Bostan H."/>
            <person name="Rolling W."/>
            <person name="Curaba J."/>
            <person name="Simon P."/>
        </authorList>
    </citation>
    <scope>NUCLEOTIDE SEQUENCE</scope>
    <source>
        <tissue evidence="5">Leaf</tissue>
    </source>
</reference>
<dbReference type="InterPro" id="IPR000504">
    <property type="entry name" value="RRM_dom"/>
</dbReference>
<feature type="compositionally biased region" description="Low complexity" evidence="2">
    <location>
        <begin position="9"/>
        <end position="22"/>
    </location>
</feature>
<dbReference type="EMBL" id="LNRQ01000008">
    <property type="protein sequence ID" value="KZM84005.1"/>
    <property type="molecule type" value="Genomic_DNA"/>
</dbReference>
<feature type="region of interest" description="Disordered" evidence="2">
    <location>
        <begin position="171"/>
        <end position="218"/>
    </location>
</feature>
<dbReference type="CDD" id="cd00590">
    <property type="entry name" value="RRM_SF"/>
    <property type="match status" value="1"/>
</dbReference>
<evidence type="ECO:0000256" key="1">
    <source>
        <dbReference type="PROSITE-ProRule" id="PRU00176"/>
    </source>
</evidence>
<evidence type="ECO:0000313" key="4">
    <source>
        <dbReference type="EMBL" id="KZM84005.1"/>
    </source>
</evidence>
<feature type="compositionally biased region" description="Polar residues" evidence="2">
    <location>
        <begin position="32"/>
        <end position="44"/>
    </location>
</feature>
<feature type="compositionally biased region" description="Polar residues" evidence="2">
    <location>
        <begin position="712"/>
        <end position="726"/>
    </location>
</feature>
<feature type="compositionally biased region" description="Basic and acidic residues" evidence="2">
    <location>
        <begin position="196"/>
        <end position="207"/>
    </location>
</feature>
<dbReference type="GO" id="GO:0003723">
    <property type="term" value="F:RNA binding"/>
    <property type="evidence" value="ECO:0007669"/>
    <property type="project" value="UniProtKB-UniRule"/>
</dbReference>
<dbReference type="InterPro" id="IPR012677">
    <property type="entry name" value="Nucleotide-bd_a/b_plait_sf"/>
</dbReference>
<evidence type="ECO:0000256" key="2">
    <source>
        <dbReference type="SAM" id="MobiDB-lite"/>
    </source>
</evidence>
<evidence type="ECO:0000313" key="6">
    <source>
        <dbReference type="Proteomes" id="UP000077755"/>
    </source>
</evidence>
<reference evidence="4" key="1">
    <citation type="journal article" date="2016" name="Nat. Genet.">
        <title>A high-quality carrot genome assembly provides new insights into carotenoid accumulation and asterid genome evolution.</title>
        <authorList>
            <person name="Iorizzo M."/>
            <person name="Ellison S."/>
            <person name="Senalik D."/>
            <person name="Zeng P."/>
            <person name="Satapoomin P."/>
            <person name="Huang J."/>
            <person name="Bowman M."/>
            <person name="Iovene M."/>
            <person name="Sanseverino W."/>
            <person name="Cavagnaro P."/>
            <person name="Yildiz M."/>
            <person name="Macko-Podgorni A."/>
            <person name="Moranska E."/>
            <person name="Grzebelus E."/>
            <person name="Grzebelus D."/>
            <person name="Ashrafi H."/>
            <person name="Zheng Z."/>
            <person name="Cheng S."/>
            <person name="Spooner D."/>
            <person name="Van Deynze A."/>
            <person name="Simon P."/>
        </authorList>
    </citation>
    <scope>NUCLEOTIDE SEQUENCE [LARGE SCALE GENOMIC DNA]</scope>
    <source>
        <tissue evidence="4">Leaf</tissue>
    </source>
</reference>
<proteinExistence type="predicted"/>
<feature type="region of interest" description="Disordered" evidence="2">
    <location>
        <begin position="1"/>
        <end position="58"/>
    </location>
</feature>
<dbReference type="AlphaFoldDB" id="A0A175YKA5"/>
<dbReference type="InterPro" id="IPR035979">
    <property type="entry name" value="RBD_domain_sf"/>
</dbReference>
<feature type="region of interest" description="Disordered" evidence="2">
    <location>
        <begin position="653"/>
        <end position="675"/>
    </location>
</feature>
<dbReference type="SMART" id="SM00360">
    <property type="entry name" value="RRM"/>
    <property type="match status" value="1"/>
</dbReference>
<dbReference type="Gene3D" id="3.30.70.330">
    <property type="match status" value="1"/>
</dbReference>
<evidence type="ECO:0000313" key="5">
    <source>
        <dbReference type="EMBL" id="WOH11281.1"/>
    </source>
</evidence>
<dbReference type="PROSITE" id="PS50102">
    <property type="entry name" value="RRM"/>
    <property type="match status" value="1"/>
</dbReference>
<dbReference type="SUPFAM" id="SSF54928">
    <property type="entry name" value="RNA-binding domain, RBD"/>
    <property type="match status" value="1"/>
</dbReference>
<organism evidence="4">
    <name type="scientific">Daucus carota subsp. sativus</name>
    <name type="common">Carrot</name>
    <dbReference type="NCBI Taxonomy" id="79200"/>
    <lineage>
        <taxon>Eukaryota</taxon>
        <taxon>Viridiplantae</taxon>
        <taxon>Streptophyta</taxon>
        <taxon>Embryophyta</taxon>
        <taxon>Tracheophyta</taxon>
        <taxon>Spermatophyta</taxon>
        <taxon>Magnoliopsida</taxon>
        <taxon>eudicotyledons</taxon>
        <taxon>Gunneridae</taxon>
        <taxon>Pentapetalae</taxon>
        <taxon>asterids</taxon>
        <taxon>campanulids</taxon>
        <taxon>Apiales</taxon>
        <taxon>Apiaceae</taxon>
        <taxon>Apioideae</taxon>
        <taxon>Scandiceae</taxon>
        <taxon>Daucinae</taxon>
        <taxon>Daucus</taxon>
        <taxon>Daucus sect. Daucus</taxon>
    </lineage>
</organism>
<dbReference type="EMBL" id="CP093350">
    <property type="protein sequence ID" value="WOH11281.1"/>
    <property type="molecule type" value="Genomic_DNA"/>
</dbReference>
<dbReference type="Pfam" id="PF00076">
    <property type="entry name" value="RRM_1"/>
    <property type="match status" value="1"/>
</dbReference>
<protein>
    <recommendedName>
        <fullName evidence="3">RRM domain-containing protein</fullName>
    </recommendedName>
</protein>
<name>A0A175YKA5_DAUCS</name>
<dbReference type="Proteomes" id="UP000077755">
    <property type="component" value="Chromosome 8"/>
</dbReference>
<evidence type="ECO:0000259" key="3">
    <source>
        <dbReference type="PROSITE" id="PS50102"/>
    </source>
</evidence>
<sequence length="867" mass="97070">MATVTKPRNSNGPPGNNKSNSNSDEKSVIRSKGTSNRGNGSSPSGFKKAQVGNNSEQEAKKQQQLEIINKYWFLLDHDLVAVINNGNHTLLPMAEARVDFLLGVVSRELLEEGVKGEEEALWSIHEFLYNNGWWEKASNLVIERNDYEGASITMDPLLLFLSAYEHLIHPNTREPTKGGLKPSTTRAKKKGSSKASGERVDEKRANVSEHQAQAGMPLSDSDPLFQFLQSYDRFVHPNTRPLVLKGDRYGIQMALNQIHYGSIEEARRLKKISSPPVEVNLNESNPLATQNSPTKIDPSMVLKNFIRSFRHLVEPSVYSDALQGFDKAISLALGQIHHKTLPTGIENPPHNSYIEVLTRGKGLVTKDMTEPKQNKSSAGGKDVTRTIFFTGMDQSTQVIEIWQHFKKAGRIKDIILPRKRDRFGNRIGFVIAHSASEAVNIIRTLNGSKIGPCELYLAHAKNPNRSSPPRMAISRGSTQAVAKPETVDSVEFIVQWLGFRDVVIRGISSTKFLAYLDSLALIEEEDLDFLKIGFMEVRKVVNADLIPPRKVWLELRGLPIIGWTEGNLVQLVRKWGSIISFGQILDKGDCYCLPKLQIETDFLSSIEEDVEVLISAKKWPIKIKESYCQEIHYDSLSPPSPIIEMESKGRDLEGDAMDDRASKNSDIASDKISEVNNDERLTPKSDVVGDITAGGTDISEAEVEDSLLNPLTPRTSGHLNQPVSSDHSVEEVQIFQTANWKPREKDSSFSMIQLQSEKEDNDSDYNPLEDLSDICNSHPNILNDLKNLKVQRKRGRPRKFNPKQLNKHFKLPRKKKTKGEGLKSCSHHFLHPAYDEAEAIFETGALMGLLPINSREDSLKMIKANLV</sequence>
<gene>
    <name evidence="4" type="ORF">DCAR_028573</name>
    <name evidence="5" type="ORF">DCAR_0830762</name>
</gene>
<keyword evidence="1" id="KW-0694">RNA-binding</keyword>
<feature type="domain" description="RRM" evidence="3">
    <location>
        <begin position="385"/>
        <end position="462"/>
    </location>
</feature>
<dbReference type="Gramene" id="KZM84005">
    <property type="protein sequence ID" value="KZM84005"/>
    <property type="gene ID" value="DCAR_028573"/>
</dbReference>
<feature type="region of interest" description="Disordered" evidence="2">
    <location>
        <begin position="709"/>
        <end position="728"/>
    </location>
</feature>
<accession>A0A175YKA5</accession>